<dbReference type="InterPro" id="IPR002347">
    <property type="entry name" value="SDR_fam"/>
</dbReference>
<dbReference type="PANTHER" id="PTHR44196">
    <property type="entry name" value="DEHYDROGENASE/REDUCTASE SDR FAMILY MEMBER 7B"/>
    <property type="match status" value="1"/>
</dbReference>
<evidence type="ECO:0000313" key="5">
    <source>
        <dbReference type="Proteomes" id="UP000248021"/>
    </source>
</evidence>
<dbReference type="Pfam" id="PF00106">
    <property type="entry name" value="adh_short"/>
    <property type="match status" value="1"/>
</dbReference>
<comment type="similarity">
    <text evidence="1 3">Belongs to the short-chain dehydrogenases/reductases (SDR) family.</text>
</comment>
<name>A0A2V3TYI0_9HYPH</name>
<dbReference type="CDD" id="cd05233">
    <property type="entry name" value="SDR_c"/>
    <property type="match status" value="1"/>
</dbReference>
<dbReference type="Proteomes" id="UP000248021">
    <property type="component" value="Unassembled WGS sequence"/>
</dbReference>
<dbReference type="SUPFAM" id="SSF51735">
    <property type="entry name" value="NAD(P)-binding Rossmann-fold domains"/>
    <property type="match status" value="1"/>
</dbReference>
<dbReference type="InterPro" id="IPR036291">
    <property type="entry name" value="NAD(P)-bd_dom_sf"/>
</dbReference>
<dbReference type="PANTHER" id="PTHR44196:SF1">
    <property type="entry name" value="DEHYDROGENASE_REDUCTASE SDR FAMILY MEMBER 7B"/>
    <property type="match status" value="1"/>
</dbReference>
<accession>A0A2V3TYI0</accession>
<comment type="caution">
    <text evidence="4">The sequence shown here is derived from an EMBL/GenBank/DDBJ whole genome shotgun (WGS) entry which is preliminary data.</text>
</comment>
<keyword evidence="2" id="KW-0560">Oxidoreductase</keyword>
<proteinExistence type="inferred from homology"/>
<dbReference type="GO" id="GO:0016491">
    <property type="term" value="F:oxidoreductase activity"/>
    <property type="evidence" value="ECO:0007669"/>
    <property type="project" value="UniProtKB-KW"/>
</dbReference>
<sequence>MGHDLEGREVFIAGASSGMGRAIAIAAARAGAALILLGRNKAGLDITATLAREAAPGCSIRTLVADASDATALAEATAGTDLSQVDTLVNSVGTNIPERAFDQLTTESWQQMIDSNLTAAFNLSKIFLPLMRARENGLIIHIASTAARKPDKSGAAYQATKAGVLSLTHALMEEEWQNGIRATAILPGMTDTPLLDRRPTPVTPEARASALRPEDVAAACLFVLRLPPRAHVAELHIGPSQR</sequence>
<dbReference type="EMBL" id="QJJK01000012">
    <property type="protein sequence ID" value="PXW54121.1"/>
    <property type="molecule type" value="Genomic_DNA"/>
</dbReference>
<organism evidence="4 5">
    <name type="scientific">Chelatococcus asaccharovorans</name>
    <dbReference type="NCBI Taxonomy" id="28210"/>
    <lineage>
        <taxon>Bacteria</taxon>
        <taxon>Pseudomonadati</taxon>
        <taxon>Pseudomonadota</taxon>
        <taxon>Alphaproteobacteria</taxon>
        <taxon>Hyphomicrobiales</taxon>
        <taxon>Chelatococcaceae</taxon>
        <taxon>Chelatococcus</taxon>
    </lineage>
</organism>
<protein>
    <submittedName>
        <fullName evidence="4">NADP-dependent 3-hydroxy acid dehydrogenase YdfG</fullName>
    </submittedName>
</protein>
<dbReference type="OrthoDB" id="9810734at2"/>
<dbReference type="GO" id="GO:0016020">
    <property type="term" value="C:membrane"/>
    <property type="evidence" value="ECO:0007669"/>
    <property type="project" value="TreeGrafter"/>
</dbReference>
<dbReference type="AlphaFoldDB" id="A0A2V3TYI0"/>
<evidence type="ECO:0000256" key="1">
    <source>
        <dbReference type="ARBA" id="ARBA00006484"/>
    </source>
</evidence>
<dbReference type="Gene3D" id="3.40.50.720">
    <property type="entry name" value="NAD(P)-binding Rossmann-like Domain"/>
    <property type="match status" value="1"/>
</dbReference>
<dbReference type="RefSeq" id="WP_110377358.1">
    <property type="nucleotide sequence ID" value="NZ_JAHBRY010000002.1"/>
</dbReference>
<gene>
    <name evidence="4" type="ORF">C7450_112150</name>
</gene>
<evidence type="ECO:0000313" key="4">
    <source>
        <dbReference type="EMBL" id="PXW54121.1"/>
    </source>
</evidence>
<dbReference type="PRINTS" id="PR00081">
    <property type="entry name" value="GDHRDH"/>
</dbReference>
<evidence type="ECO:0000256" key="2">
    <source>
        <dbReference type="ARBA" id="ARBA00023002"/>
    </source>
</evidence>
<keyword evidence="5" id="KW-1185">Reference proteome</keyword>
<evidence type="ECO:0000256" key="3">
    <source>
        <dbReference type="RuleBase" id="RU000363"/>
    </source>
</evidence>
<reference evidence="4 5" key="1">
    <citation type="submission" date="2018-05" db="EMBL/GenBank/DDBJ databases">
        <title>Genomic Encyclopedia of Type Strains, Phase IV (KMG-IV): sequencing the most valuable type-strain genomes for metagenomic binning, comparative biology and taxonomic classification.</title>
        <authorList>
            <person name="Goeker M."/>
        </authorList>
    </citation>
    <scope>NUCLEOTIDE SEQUENCE [LARGE SCALE GENOMIC DNA]</scope>
    <source>
        <strain evidence="4 5">DSM 6462</strain>
    </source>
</reference>
<dbReference type="PRINTS" id="PR00080">
    <property type="entry name" value="SDRFAMILY"/>
</dbReference>